<dbReference type="Gene3D" id="3.75.10.10">
    <property type="entry name" value="L-arginine/glycine Amidinotransferase, Chain A"/>
    <property type="match status" value="1"/>
</dbReference>
<dbReference type="AlphaFoldDB" id="E0UUF7"/>
<dbReference type="KEGG" id="sua:Saut_0344"/>
<dbReference type="Pfam" id="PF04371">
    <property type="entry name" value="PAD_porph"/>
    <property type="match status" value="1"/>
</dbReference>
<evidence type="ECO:0000313" key="2">
    <source>
        <dbReference type="EMBL" id="ADN08393.1"/>
    </source>
</evidence>
<dbReference type="STRING" id="563040.Saut_0344"/>
<dbReference type="OrthoDB" id="9808013at2"/>
<proteinExistence type="predicted"/>
<dbReference type="RefSeq" id="WP_013326149.1">
    <property type="nucleotide sequence ID" value="NC_014506.1"/>
</dbReference>
<dbReference type="HOGENOM" id="CLU_037682_0_0_7"/>
<organism evidence="2 3">
    <name type="scientific">Sulfurimonas autotrophica (strain ATCC BAA-671 / DSM 16294 / JCM 11897 / OK10)</name>
    <dbReference type="NCBI Taxonomy" id="563040"/>
    <lineage>
        <taxon>Bacteria</taxon>
        <taxon>Pseudomonadati</taxon>
        <taxon>Campylobacterota</taxon>
        <taxon>Epsilonproteobacteria</taxon>
        <taxon>Campylobacterales</taxon>
        <taxon>Sulfurimonadaceae</taxon>
        <taxon>Sulfurimonas</taxon>
    </lineage>
</organism>
<dbReference type="PANTHER" id="PTHR31377:SF0">
    <property type="entry name" value="AGMATINE DEIMINASE-RELATED"/>
    <property type="match status" value="1"/>
</dbReference>
<dbReference type="InterPro" id="IPR007466">
    <property type="entry name" value="Peptidyl-Arg-deiminase_porph"/>
</dbReference>
<reference evidence="3" key="1">
    <citation type="journal article" date="2010" name="Stand. Genomic Sci.">
        <title>Complete genome sequence of Sulfurimonas autotrophica type strain (OK10).</title>
        <authorList>
            <person name="Sikorski J."/>
            <person name="Munk C."/>
            <person name="Lapidus A."/>
            <person name="Djao O."/>
            <person name="Lucas S."/>
            <person name="Glavina Del Rio T."/>
            <person name="Nolan M."/>
            <person name="Tice H."/>
            <person name="Han C."/>
            <person name="Cheng J."/>
            <person name="Tapia R."/>
            <person name="Goodwin L."/>
            <person name="Pitluck S."/>
            <person name="Liolios K."/>
            <person name="Ivanova N."/>
            <person name="Mavromatis K."/>
            <person name="Mikhailova N."/>
            <person name="Pati A."/>
            <person name="Sims D."/>
            <person name="Meincke L."/>
            <person name="Brettin T."/>
            <person name="Detter J."/>
            <person name="Chen A."/>
            <person name="Palaniappan K."/>
            <person name="Land M."/>
            <person name="Hauser L."/>
            <person name="Chang Y."/>
            <person name="Jeffries C."/>
            <person name="Rohde M."/>
            <person name="Lang E."/>
            <person name="Spring S."/>
            <person name="Goker M."/>
            <person name="Woyke T."/>
            <person name="Bristow J."/>
            <person name="Eisen J."/>
            <person name="Markowitz V."/>
            <person name="Hugenholtz P."/>
            <person name="Kyrpides N."/>
            <person name="Klenk H."/>
        </authorList>
    </citation>
    <scope>NUCLEOTIDE SEQUENCE [LARGE SCALE GENOMIC DNA]</scope>
    <source>
        <strain evidence="3">ATCC BAA-671 / DSM 16294 / JCM 11897 / OK10</strain>
    </source>
</reference>
<dbReference type="EC" id="3.5.3.12" evidence="2"/>
<dbReference type="GO" id="GO:0009446">
    <property type="term" value="P:putrescine biosynthetic process"/>
    <property type="evidence" value="ECO:0007669"/>
    <property type="project" value="InterPro"/>
</dbReference>
<sequence length="334" mass="38430">MKEKKRLIAEFEAQSFTQIIFPHADTDWAEYLDKAQKTFVNIINTIRKYQKCLVIAYDIDEVKAHFKDENNLEFVQYITDDTWARDCSALSLEQNDGTVLLDFIFNGWGNKFDAKKDNAMTHNIAHKYLTCKLKNIDFILEGGAVESNGRGTILTTSVCMLNKNRNPQFNAIQITQKLKAFFHAEHILYLNHGYLAGDDTDSHIDTLARFIDEKTIMYVKCDNINDEHYHELKLMEEELQMTAKEQDLELISLPMCDALYFEAERLPATYANFLFVNGAVLVPLYGVSQDKEALQIFRNTFKNRDVIGIDCSVLVRQHGSLHCVTMNFPANVNI</sequence>
<keyword evidence="1 2" id="KW-0378">Hydrolase</keyword>
<dbReference type="eggNOG" id="COG2957">
    <property type="taxonomic scope" value="Bacteria"/>
</dbReference>
<dbReference type="Proteomes" id="UP000007803">
    <property type="component" value="Chromosome"/>
</dbReference>
<gene>
    <name evidence="2" type="ordered locus">Saut_0344</name>
</gene>
<dbReference type="EMBL" id="CP002205">
    <property type="protein sequence ID" value="ADN08393.1"/>
    <property type="molecule type" value="Genomic_DNA"/>
</dbReference>
<evidence type="ECO:0000256" key="1">
    <source>
        <dbReference type="ARBA" id="ARBA00022801"/>
    </source>
</evidence>
<dbReference type="GO" id="GO:0047632">
    <property type="term" value="F:agmatine deiminase activity"/>
    <property type="evidence" value="ECO:0007669"/>
    <property type="project" value="UniProtKB-EC"/>
</dbReference>
<name>E0UUF7_SULAO</name>
<dbReference type="GO" id="GO:0004668">
    <property type="term" value="F:protein-arginine deiminase activity"/>
    <property type="evidence" value="ECO:0007669"/>
    <property type="project" value="InterPro"/>
</dbReference>
<dbReference type="PANTHER" id="PTHR31377">
    <property type="entry name" value="AGMATINE DEIMINASE-RELATED"/>
    <property type="match status" value="1"/>
</dbReference>
<dbReference type="SUPFAM" id="SSF55909">
    <property type="entry name" value="Pentein"/>
    <property type="match status" value="1"/>
</dbReference>
<keyword evidence="3" id="KW-1185">Reference proteome</keyword>
<protein>
    <submittedName>
        <fullName evidence="2">Agmatine deiminase</fullName>
        <ecNumber evidence="2">3.5.3.12</ecNumber>
    </submittedName>
</protein>
<evidence type="ECO:0000313" key="3">
    <source>
        <dbReference type="Proteomes" id="UP000007803"/>
    </source>
</evidence>
<accession>E0UUF7</accession>